<name>A0A5D3JG25_KLEPN</name>
<organism evidence="1 2">
    <name type="scientific">Klebsiella pneumoniae</name>
    <dbReference type="NCBI Taxonomy" id="573"/>
    <lineage>
        <taxon>Bacteria</taxon>
        <taxon>Pseudomonadati</taxon>
        <taxon>Pseudomonadota</taxon>
        <taxon>Gammaproteobacteria</taxon>
        <taxon>Enterobacterales</taxon>
        <taxon>Enterobacteriaceae</taxon>
        <taxon>Klebsiella/Raoultella group</taxon>
        <taxon>Klebsiella</taxon>
        <taxon>Klebsiella pneumoniae complex</taxon>
    </lineage>
</organism>
<comment type="caution">
    <text evidence="1">The sequence shown here is derived from an EMBL/GenBank/DDBJ whole genome shotgun (WGS) entry which is preliminary data.</text>
</comment>
<reference evidence="1 2" key="1">
    <citation type="submission" date="2019-08" db="EMBL/GenBank/DDBJ databases">
        <title>Phenotypic and genetic characterization of extended-spectrum b-lactamase-producing hypermucoviscous Klebsiella pneumoniae from Chile.</title>
        <authorList>
            <person name="Morales-Leon F."/>
            <person name="Caro C."/>
            <person name="Opazo-Capurro A."/>
            <person name="Lincopan N."/>
            <person name="Dominguez-Yevenes M."/>
            <person name="Lima C."/>
            <person name="Bello-Toledo H."/>
            <person name="Gonzalez-Rocha G."/>
        </authorList>
    </citation>
    <scope>NUCLEOTIDE SEQUENCE [LARGE SCALE GENOMIC DNA]</scope>
    <source>
        <strain evidence="1 2">UCO-494</strain>
    </source>
</reference>
<accession>A0A5D3JG25</accession>
<protein>
    <submittedName>
        <fullName evidence="1">Uncharacterized protein</fullName>
    </submittedName>
</protein>
<sequence>MENKPEWQQQAEKFAELYGTSFVIFRNGKEPECVDPTKVVLSFYDESKRRFDETREAMRQEHEMASSRLTKHRFIPK</sequence>
<evidence type="ECO:0000313" key="2">
    <source>
        <dbReference type="Proteomes" id="UP000322977"/>
    </source>
</evidence>
<dbReference type="EMBL" id="VSSY01000039">
    <property type="protein sequence ID" value="TYL72897.1"/>
    <property type="molecule type" value="Genomic_DNA"/>
</dbReference>
<gene>
    <name evidence="1" type="ORF">FXN67_25875</name>
</gene>
<dbReference type="AlphaFoldDB" id="A0A5D3JG25"/>
<dbReference type="Proteomes" id="UP000322977">
    <property type="component" value="Unassembled WGS sequence"/>
</dbReference>
<dbReference type="RefSeq" id="WP_088296076.1">
    <property type="nucleotide sequence ID" value="NZ_CAWOYW010000330.1"/>
</dbReference>
<evidence type="ECO:0000313" key="1">
    <source>
        <dbReference type="EMBL" id="TYL72897.1"/>
    </source>
</evidence>
<proteinExistence type="predicted"/>